<name>A0A914A455_PATMI</name>
<feature type="domain" description="E3 ubiquitin-protein ligase DCST1-like C-terminal" evidence="8">
    <location>
        <begin position="634"/>
        <end position="675"/>
    </location>
</feature>
<dbReference type="OMA" id="EHEVRFN"/>
<proteinExistence type="predicted"/>
<dbReference type="RefSeq" id="XP_038058618.1">
    <property type="nucleotide sequence ID" value="XM_038202690.1"/>
</dbReference>
<evidence type="ECO:0000256" key="6">
    <source>
        <dbReference type="SAM" id="Phobius"/>
    </source>
</evidence>
<evidence type="ECO:0000313" key="9">
    <source>
        <dbReference type="EnsemblMetazoa" id="XP_038058618.1"/>
    </source>
</evidence>
<dbReference type="InterPro" id="IPR058842">
    <property type="entry name" value="DCST1_C"/>
</dbReference>
<dbReference type="PANTHER" id="PTHR21041:SF17">
    <property type="entry name" value="E3 UBIQUITIN-PROTEIN LIGASE DCST1"/>
    <property type="match status" value="1"/>
</dbReference>
<evidence type="ECO:0000259" key="7">
    <source>
        <dbReference type="Pfam" id="PF07782"/>
    </source>
</evidence>
<dbReference type="Pfam" id="PF07782">
    <property type="entry name" value="DC_STAMP"/>
    <property type="match status" value="1"/>
</dbReference>
<feature type="transmembrane region" description="Helical" evidence="6">
    <location>
        <begin position="114"/>
        <end position="132"/>
    </location>
</feature>
<keyword evidence="2 6" id="KW-0812">Transmembrane</keyword>
<feature type="transmembrane region" description="Helical" evidence="6">
    <location>
        <begin position="533"/>
        <end position="550"/>
    </location>
</feature>
<evidence type="ECO:0000256" key="1">
    <source>
        <dbReference type="ARBA" id="ARBA00004141"/>
    </source>
</evidence>
<dbReference type="Pfam" id="PF26037">
    <property type="entry name" value="zf-RING_DCST1_C"/>
    <property type="match status" value="1"/>
</dbReference>
<feature type="transmembrane region" description="Helical" evidence="6">
    <location>
        <begin position="40"/>
        <end position="64"/>
    </location>
</feature>
<dbReference type="PANTHER" id="PTHR21041">
    <property type="entry name" value="DENDRITIC CELL-SPECIFIC TRANSMEMBRANE PROTEIN"/>
    <property type="match status" value="1"/>
</dbReference>
<reference evidence="9" key="1">
    <citation type="submission" date="2022-11" db="UniProtKB">
        <authorList>
            <consortium name="EnsemblMetazoa"/>
        </authorList>
    </citation>
    <scope>IDENTIFICATION</scope>
</reference>
<feature type="transmembrane region" description="Helical" evidence="6">
    <location>
        <begin position="438"/>
        <end position="459"/>
    </location>
</feature>
<dbReference type="GeneID" id="119729893"/>
<dbReference type="InterPro" id="IPR012858">
    <property type="entry name" value="DC_STAMP-like"/>
</dbReference>
<feature type="coiled-coil region" evidence="5">
    <location>
        <begin position="175"/>
        <end position="202"/>
    </location>
</feature>
<dbReference type="EnsemblMetazoa" id="XM_038202690.1">
    <property type="protein sequence ID" value="XP_038058618.1"/>
    <property type="gene ID" value="LOC119729893"/>
</dbReference>
<feature type="domain" description="Dendritic cell-specific transmembrane protein-like" evidence="7">
    <location>
        <begin position="388"/>
        <end position="578"/>
    </location>
</feature>
<dbReference type="OrthoDB" id="5985669at2759"/>
<feature type="transmembrane region" description="Helical" evidence="6">
    <location>
        <begin position="352"/>
        <end position="372"/>
    </location>
</feature>
<keyword evidence="10" id="KW-1185">Reference proteome</keyword>
<keyword evidence="5" id="KW-0175">Coiled coil</keyword>
<dbReference type="Proteomes" id="UP000887568">
    <property type="component" value="Unplaced"/>
</dbReference>
<dbReference type="InterPro" id="IPR051856">
    <property type="entry name" value="CSR-E3_Ligase_Protein"/>
</dbReference>
<evidence type="ECO:0000256" key="3">
    <source>
        <dbReference type="ARBA" id="ARBA00022989"/>
    </source>
</evidence>
<accession>A0A914A455</accession>
<keyword evidence="3 6" id="KW-1133">Transmembrane helix</keyword>
<evidence type="ECO:0008006" key="11">
    <source>
        <dbReference type="Google" id="ProtNLM"/>
    </source>
</evidence>
<sequence length="689" mass="79486">MSCLIGFFDKCVPAVKRVLYNCCPCVYCLLWGDTNTLKFIVVKTVLGLGFGGLLGVALHVFIINRITALPEDGREAFGAVFTLVLAAGFALSLQLRCIMVLVIPNFFSRYGRSLLASFAFVLLLSGPVNNIVRNSRESARAIQCTASLTFNHSKELFTLLHKPFQDAFQNVGGKSEEIQDEAQKVQQEFVDLEDELEGQHEDEKTGEERKKFNKKHTADSVVKSYVFRNGERCQSLFDAGLSKCRREYGAMFDKCWDEADGVVAKLFCFPLKFQKMCDLIYLFEFICKHIPEAPTGLGEMYMILRGGVHNLDTNFKVDLKWQVTKFPDILNGTSITDLQARMAYEIRVRQQWFEAITVLAKIFLSFTFILVFKSASNYSSQYLTNISFDNVYLTAYFRKLDARRRKQKKRTLLPQKKMESNDIIEAARWKLRRQEKKNMAVGSIRLLMQVIVTVVLMFFDSLFYNLLDLIRRHSHVDYTFKGEHTLRLAVLGTGTIAKLFRKVLMTFDQKHSIDKLSTNKQCLPNPNPPDQEMMMMIGSVLCGVWLLLYLQAYGLRLRHIICAYFFPKKEKQRILFLYNETLKKRVGFLKFMRLKVRQLAREQKLADKIGTMRTLRTHCPLLCCCLAYLNLGRRQCLICEDYEKAGFQKCPTKGCDFVYCGDCWKDVKRKCYACRVYDSGSEEEFFSDD</sequence>
<evidence type="ECO:0000256" key="2">
    <source>
        <dbReference type="ARBA" id="ARBA00022692"/>
    </source>
</evidence>
<comment type="subcellular location">
    <subcellularLocation>
        <location evidence="1">Membrane</location>
        <topology evidence="1">Multi-pass membrane protein</topology>
    </subcellularLocation>
</comment>
<evidence type="ECO:0000256" key="5">
    <source>
        <dbReference type="SAM" id="Coils"/>
    </source>
</evidence>
<evidence type="ECO:0000259" key="8">
    <source>
        <dbReference type="Pfam" id="PF26037"/>
    </source>
</evidence>
<keyword evidence="4 6" id="KW-0472">Membrane</keyword>
<dbReference type="GO" id="GO:0016020">
    <property type="term" value="C:membrane"/>
    <property type="evidence" value="ECO:0007669"/>
    <property type="project" value="UniProtKB-SubCell"/>
</dbReference>
<organism evidence="9 10">
    <name type="scientific">Patiria miniata</name>
    <name type="common">Bat star</name>
    <name type="synonym">Asterina miniata</name>
    <dbReference type="NCBI Taxonomy" id="46514"/>
    <lineage>
        <taxon>Eukaryota</taxon>
        <taxon>Metazoa</taxon>
        <taxon>Echinodermata</taxon>
        <taxon>Eleutherozoa</taxon>
        <taxon>Asterozoa</taxon>
        <taxon>Asteroidea</taxon>
        <taxon>Valvatacea</taxon>
        <taxon>Valvatida</taxon>
        <taxon>Asterinidae</taxon>
        <taxon>Patiria</taxon>
    </lineage>
</organism>
<evidence type="ECO:0000256" key="4">
    <source>
        <dbReference type="ARBA" id="ARBA00023136"/>
    </source>
</evidence>
<evidence type="ECO:0000313" key="10">
    <source>
        <dbReference type="Proteomes" id="UP000887568"/>
    </source>
</evidence>
<dbReference type="AlphaFoldDB" id="A0A914A455"/>
<feature type="transmembrane region" description="Helical" evidence="6">
    <location>
        <begin position="76"/>
        <end position="102"/>
    </location>
</feature>
<feature type="transmembrane region" description="Helical" evidence="6">
    <location>
        <begin position="378"/>
        <end position="397"/>
    </location>
</feature>
<protein>
    <recommendedName>
        <fullName evidence="11">DC-STAMP domain-containing protein 1</fullName>
    </recommendedName>
</protein>